<evidence type="ECO:0000256" key="2">
    <source>
        <dbReference type="ARBA" id="ARBA00023125"/>
    </source>
</evidence>
<keyword evidence="1" id="KW-0805">Transcription regulation</keyword>
<evidence type="ECO:0000313" key="5">
    <source>
        <dbReference type="EMBL" id="PQJ29638.1"/>
    </source>
</evidence>
<dbReference type="PROSITE" id="PS00041">
    <property type="entry name" value="HTH_ARAC_FAMILY_1"/>
    <property type="match status" value="1"/>
</dbReference>
<dbReference type="PROSITE" id="PS01124">
    <property type="entry name" value="HTH_ARAC_FAMILY_2"/>
    <property type="match status" value="1"/>
</dbReference>
<organism evidence="5 6">
    <name type="scientific">Rubritalea profundi</name>
    <dbReference type="NCBI Taxonomy" id="1658618"/>
    <lineage>
        <taxon>Bacteria</taxon>
        <taxon>Pseudomonadati</taxon>
        <taxon>Verrucomicrobiota</taxon>
        <taxon>Verrucomicrobiia</taxon>
        <taxon>Verrucomicrobiales</taxon>
        <taxon>Rubritaleaceae</taxon>
        <taxon>Rubritalea</taxon>
    </lineage>
</organism>
<reference evidence="5 6" key="1">
    <citation type="submission" date="2016-12" db="EMBL/GenBank/DDBJ databases">
        <title>Study of bacterial adaptation to deep sea.</title>
        <authorList>
            <person name="Song J."/>
            <person name="Yoshizawa S."/>
            <person name="Kogure K."/>
        </authorList>
    </citation>
    <scope>NUCLEOTIDE SEQUENCE [LARGE SCALE GENOMIC DNA]</scope>
    <source>
        <strain evidence="5 6">SAORIC-165</strain>
    </source>
</reference>
<dbReference type="SMART" id="SM00342">
    <property type="entry name" value="HTH_ARAC"/>
    <property type="match status" value="1"/>
</dbReference>
<dbReference type="Gene3D" id="3.40.50.2300">
    <property type="match status" value="2"/>
</dbReference>
<comment type="caution">
    <text evidence="5">The sequence shown here is derived from an EMBL/GenBank/DDBJ whole genome shotgun (WGS) entry which is preliminary data.</text>
</comment>
<dbReference type="InterPro" id="IPR020449">
    <property type="entry name" value="Tscrpt_reg_AraC-type_HTH"/>
</dbReference>
<protein>
    <recommendedName>
        <fullName evidence="4">HTH araC/xylS-type domain-containing protein</fullName>
    </recommendedName>
</protein>
<dbReference type="PRINTS" id="PR00032">
    <property type="entry name" value="HTHARAC"/>
</dbReference>
<dbReference type="PANTHER" id="PTHR30146">
    <property type="entry name" value="LACI-RELATED TRANSCRIPTIONAL REPRESSOR"/>
    <property type="match status" value="1"/>
</dbReference>
<dbReference type="GO" id="GO:0003700">
    <property type="term" value="F:DNA-binding transcription factor activity"/>
    <property type="evidence" value="ECO:0007669"/>
    <property type="project" value="InterPro"/>
</dbReference>
<dbReference type="CDD" id="cd01543">
    <property type="entry name" value="PBP1_XylR"/>
    <property type="match status" value="1"/>
</dbReference>
<dbReference type="OrthoDB" id="9792510at2"/>
<dbReference type="Pfam" id="PF13377">
    <property type="entry name" value="Peripla_BP_3"/>
    <property type="match status" value="1"/>
</dbReference>
<dbReference type="Gene3D" id="1.10.10.60">
    <property type="entry name" value="Homeodomain-like"/>
    <property type="match status" value="1"/>
</dbReference>
<keyword evidence="6" id="KW-1185">Reference proteome</keyword>
<proteinExistence type="predicted"/>
<keyword evidence="3" id="KW-0804">Transcription</keyword>
<dbReference type="InterPro" id="IPR028082">
    <property type="entry name" value="Peripla_BP_I"/>
</dbReference>
<dbReference type="AlphaFoldDB" id="A0A2S7U3P7"/>
<dbReference type="SUPFAM" id="SSF46689">
    <property type="entry name" value="Homeodomain-like"/>
    <property type="match status" value="1"/>
</dbReference>
<dbReference type="InterPro" id="IPR046335">
    <property type="entry name" value="LacI/GalR-like_sensor"/>
</dbReference>
<accession>A0A2S7U3P7</accession>
<dbReference type="Proteomes" id="UP000239907">
    <property type="component" value="Unassembled WGS sequence"/>
</dbReference>
<evidence type="ECO:0000313" key="6">
    <source>
        <dbReference type="Proteomes" id="UP000239907"/>
    </source>
</evidence>
<dbReference type="InterPro" id="IPR009057">
    <property type="entry name" value="Homeodomain-like_sf"/>
</dbReference>
<sequence>MKKSMGFNRNVIEGIYAHSQRRKNWVFYDADPSLEGIDALAQWQVDGVIGHFFDEELLGRVLALDIPLVNTTDSLLGLNGALSDVNHQAVGRMAGEYFLGLGFKNFGYVGNGILQYSKQRLSGYKEALGGGNVVDTCFVAYLPQIVSAAESHQVREKMKQWVSGLKKPAAVFCSNDIPARDLADVCLELNVSVPGEIAILGVDNDFVECRLSRPPLSSIEIPAAKVGYAAAEMLADMLNKRELRHDGHFSPEPIRVVERGSTSMNAVMDPHVRTVLEYADAHLANVKDVAELVNQVPLSRRNLELRVQSSIGMSLWSMMLSKRVGYARVLLVEKDSSVGEVSERCGFASVRRFSEVFRKATGFSPRDFKKNSSRVL</sequence>
<dbReference type="InterPro" id="IPR018060">
    <property type="entry name" value="HTH_AraC"/>
</dbReference>
<feature type="domain" description="HTH araC/xylS-type" evidence="4">
    <location>
        <begin position="273"/>
        <end position="371"/>
    </location>
</feature>
<dbReference type="SUPFAM" id="SSF53822">
    <property type="entry name" value="Periplasmic binding protein-like I"/>
    <property type="match status" value="1"/>
</dbReference>
<dbReference type="InterPro" id="IPR018062">
    <property type="entry name" value="HTH_AraC-typ_CS"/>
</dbReference>
<dbReference type="PANTHER" id="PTHR30146:SF24">
    <property type="entry name" value="XYLOSE OPERON REGULATORY PROTEIN"/>
    <property type="match status" value="1"/>
</dbReference>
<dbReference type="Pfam" id="PF12833">
    <property type="entry name" value="HTH_18"/>
    <property type="match status" value="1"/>
</dbReference>
<gene>
    <name evidence="5" type="ORF">BSZ32_14825</name>
</gene>
<dbReference type="GO" id="GO:0000976">
    <property type="term" value="F:transcription cis-regulatory region binding"/>
    <property type="evidence" value="ECO:0007669"/>
    <property type="project" value="TreeGrafter"/>
</dbReference>
<name>A0A2S7U3P7_9BACT</name>
<keyword evidence="2" id="KW-0238">DNA-binding</keyword>
<evidence type="ECO:0000256" key="3">
    <source>
        <dbReference type="ARBA" id="ARBA00023163"/>
    </source>
</evidence>
<evidence type="ECO:0000256" key="1">
    <source>
        <dbReference type="ARBA" id="ARBA00023015"/>
    </source>
</evidence>
<evidence type="ECO:0000259" key="4">
    <source>
        <dbReference type="PROSITE" id="PS01124"/>
    </source>
</evidence>
<dbReference type="EMBL" id="MQWA01000001">
    <property type="protein sequence ID" value="PQJ29638.1"/>
    <property type="molecule type" value="Genomic_DNA"/>
</dbReference>